<keyword evidence="2" id="KW-0732">Signal</keyword>
<protein>
    <submittedName>
        <fullName evidence="3">Uncharacterized protein</fullName>
    </submittedName>
</protein>
<dbReference type="Proteomes" id="UP000772434">
    <property type="component" value="Unassembled WGS sequence"/>
</dbReference>
<dbReference type="AlphaFoldDB" id="A0A9P5PWI8"/>
<gene>
    <name evidence="3" type="ORF">BDP27DRAFT_1323480</name>
</gene>
<keyword evidence="4" id="KW-1185">Reference proteome</keyword>
<evidence type="ECO:0000313" key="4">
    <source>
        <dbReference type="Proteomes" id="UP000772434"/>
    </source>
</evidence>
<evidence type="ECO:0000256" key="2">
    <source>
        <dbReference type="SAM" id="SignalP"/>
    </source>
</evidence>
<dbReference type="EMBL" id="JADNRY010000039">
    <property type="protein sequence ID" value="KAF9070558.1"/>
    <property type="molecule type" value="Genomic_DNA"/>
</dbReference>
<organism evidence="3 4">
    <name type="scientific">Rhodocollybia butyracea</name>
    <dbReference type="NCBI Taxonomy" id="206335"/>
    <lineage>
        <taxon>Eukaryota</taxon>
        <taxon>Fungi</taxon>
        <taxon>Dikarya</taxon>
        <taxon>Basidiomycota</taxon>
        <taxon>Agaricomycotina</taxon>
        <taxon>Agaricomycetes</taxon>
        <taxon>Agaricomycetidae</taxon>
        <taxon>Agaricales</taxon>
        <taxon>Marasmiineae</taxon>
        <taxon>Omphalotaceae</taxon>
        <taxon>Rhodocollybia</taxon>
    </lineage>
</organism>
<feature type="chain" id="PRO_5040259477" evidence="2">
    <location>
        <begin position="22"/>
        <end position="282"/>
    </location>
</feature>
<evidence type="ECO:0000313" key="3">
    <source>
        <dbReference type="EMBL" id="KAF9070558.1"/>
    </source>
</evidence>
<name>A0A9P5PWI8_9AGAR</name>
<evidence type="ECO:0000256" key="1">
    <source>
        <dbReference type="SAM" id="MobiDB-lite"/>
    </source>
</evidence>
<feature type="region of interest" description="Disordered" evidence="1">
    <location>
        <begin position="263"/>
        <end position="282"/>
    </location>
</feature>
<accession>A0A9P5PWI8</accession>
<proteinExistence type="predicted"/>
<sequence>MMITPRIGLVFFAALISAVHAMPIDSPNLNIAHPPPPPANQPESPIHPAVTVHPDRKDWGKPYRVTVFGDKEAVKQLLSGISNEDWTAQFPSMQEVEKSMITRTIKTVRVDRLPGVWGPGKYTRPFRYTNPTHSDSSIKLKSTDKTVVFALEGKYNSHFCGEWPCLGRRGKESSWIYQIDPDVPEQERFKKDWPEKAWTADDKAFWSCPEIKELVKNWPKLWGAIEKQDKEKAGGLGQTRKNFYQARRKKEAKGRWKGVSGIPAILAPDTTNQRAGSKRKRL</sequence>
<reference evidence="3" key="1">
    <citation type="submission" date="2020-11" db="EMBL/GenBank/DDBJ databases">
        <authorList>
            <consortium name="DOE Joint Genome Institute"/>
            <person name="Ahrendt S."/>
            <person name="Riley R."/>
            <person name="Andreopoulos W."/>
            <person name="Labutti K."/>
            <person name="Pangilinan J."/>
            <person name="Ruiz-Duenas F.J."/>
            <person name="Barrasa J.M."/>
            <person name="Sanchez-Garcia M."/>
            <person name="Camarero S."/>
            <person name="Miyauchi S."/>
            <person name="Serrano A."/>
            <person name="Linde D."/>
            <person name="Babiker R."/>
            <person name="Drula E."/>
            <person name="Ayuso-Fernandez I."/>
            <person name="Pacheco R."/>
            <person name="Padilla G."/>
            <person name="Ferreira P."/>
            <person name="Barriuso J."/>
            <person name="Kellner H."/>
            <person name="Castanera R."/>
            <person name="Alfaro M."/>
            <person name="Ramirez L."/>
            <person name="Pisabarro A.G."/>
            <person name="Kuo A."/>
            <person name="Tritt A."/>
            <person name="Lipzen A."/>
            <person name="He G."/>
            <person name="Yan M."/>
            <person name="Ng V."/>
            <person name="Cullen D."/>
            <person name="Martin F."/>
            <person name="Rosso M.-N."/>
            <person name="Henrissat B."/>
            <person name="Hibbett D."/>
            <person name="Martinez A.T."/>
            <person name="Grigoriev I.V."/>
        </authorList>
    </citation>
    <scope>NUCLEOTIDE SEQUENCE</scope>
    <source>
        <strain evidence="3">AH 40177</strain>
    </source>
</reference>
<feature type="signal peptide" evidence="2">
    <location>
        <begin position="1"/>
        <end position="21"/>
    </location>
</feature>
<comment type="caution">
    <text evidence="3">The sequence shown here is derived from an EMBL/GenBank/DDBJ whole genome shotgun (WGS) entry which is preliminary data.</text>
</comment>